<dbReference type="InterPro" id="IPR001789">
    <property type="entry name" value="Sig_transdc_resp-reg_receiver"/>
</dbReference>
<dbReference type="OrthoDB" id="303614at2759"/>
<feature type="region of interest" description="Disordered" evidence="7">
    <location>
        <begin position="294"/>
        <end position="317"/>
    </location>
</feature>
<reference evidence="10" key="1">
    <citation type="journal article" date="2021" name="J Fungi (Basel)">
        <title>Genomic and Metabolomic Analyses of the Marine Fungus Emericellopsis cladophorae: Insights into Saltwater Adaptability Mechanisms and Its Biosynthetic Potential.</title>
        <authorList>
            <person name="Goncalves M.F.M."/>
            <person name="Hilario S."/>
            <person name="Van de Peer Y."/>
            <person name="Esteves A.C."/>
            <person name="Alves A."/>
        </authorList>
    </citation>
    <scope>NUCLEOTIDE SEQUENCE</scope>
    <source>
        <strain evidence="10">MUM 19.33</strain>
    </source>
</reference>
<evidence type="ECO:0000259" key="9">
    <source>
        <dbReference type="PROSITE" id="PS50110"/>
    </source>
</evidence>
<feature type="domain" description="Response regulatory" evidence="9">
    <location>
        <begin position="1033"/>
        <end position="1154"/>
    </location>
</feature>
<dbReference type="Pfam" id="PF02518">
    <property type="entry name" value="HATPase_c"/>
    <property type="match status" value="1"/>
</dbReference>
<dbReference type="EC" id="2.7.13.3" evidence="2"/>
<evidence type="ECO:0000313" key="10">
    <source>
        <dbReference type="EMBL" id="KAI6780780.1"/>
    </source>
</evidence>
<dbReference type="Gene3D" id="3.40.50.2300">
    <property type="match status" value="1"/>
</dbReference>
<dbReference type="PANTHER" id="PTHR43047:SF72">
    <property type="entry name" value="OSMOSENSING HISTIDINE PROTEIN KINASE SLN1"/>
    <property type="match status" value="1"/>
</dbReference>
<feature type="domain" description="Histidine kinase" evidence="8">
    <location>
        <begin position="542"/>
        <end position="811"/>
    </location>
</feature>
<dbReference type="GO" id="GO:0005886">
    <property type="term" value="C:plasma membrane"/>
    <property type="evidence" value="ECO:0007669"/>
    <property type="project" value="TreeGrafter"/>
</dbReference>
<feature type="region of interest" description="Disordered" evidence="7">
    <location>
        <begin position="952"/>
        <end position="1011"/>
    </location>
</feature>
<evidence type="ECO:0000256" key="5">
    <source>
        <dbReference type="ARBA" id="ARBA00022777"/>
    </source>
</evidence>
<dbReference type="PRINTS" id="PR00344">
    <property type="entry name" value="BCTRLSENSOR"/>
</dbReference>
<dbReference type="Gene3D" id="3.30.565.10">
    <property type="entry name" value="Histidine kinase-like ATPase, C-terminal domain"/>
    <property type="match status" value="1"/>
</dbReference>
<evidence type="ECO:0000256" key="1">
    <source>
        <dbReference type="ARBA" id="ARBA00000085"/>
    </source>
</evidence>
<comment type="catalytic activity">
    <reaction evidence="1">
        <text>ATP + protein L-histidine = ADP + protein N-phospho-L-histidine.</text>
        <dbReference type="EC" id="2.7.13.3"/>
    </reaction>
</comment>
<dbReference type="InterPro" id="IPR036097">
    <property type="entry name" value="HisK_dim/P_sf"/>
</dbReference>
<evidence type="ECO:0000313" key="11">
    <source>
        <dbReference type="Proteomes" id="UP001055219"/>
    </source>
</evidence>
<dbReference type="EMBL" id="JAGIXG020000028">
    <property type="protein sequence ID" value="KAI6780780.1"/>
    <property type="molecule type" value="Genomic_DNA"/>
</dbReference>
<dbReference type="InterPro" id="IPR011006">
    <property type="entry name" value="CheY-like_superfamily"/>
</dbReference>
<feature type="compositionally biased region" description="Pro residues" evidence="7">
    <location>
        <begin position="300"/>
        <end position="309"/>
    </location>
</feature>
<feature type="compositionally biased region" description="Polar residues" evidence="7">
    <location>
        <begin position="966"/>
        <end position="987"/>
    </location>
</feature>
<protein>
    <recommendedName>
        <fullName evidence="2">histidine kinase</fullName>
        <ecNumber evidence="2">2.7.13.3</ecNumber>
    </recommendedName>
</protein>
<dbReference type="RefSeq" id="XP_051361636.1">
    <property type="nucleotide sequence ID" value="XM_051507140.1"/>
</dbReference>
<keyword evidence="4" id="KW-0808">Transferase</keyword>
<evidence type="ECO:0000256" key="3">
    <source>
        <dbReference type="ARBA" id="ARBA00022553"/>
    </source>
</evidence>
<dbReference type="SUPFAM" id="SSF52172">
    <property type="entry name" value="CheY-like"/>
    <property type="match status" value="1"/>
</dbReference>
<dbReference type="Pfam" id="PF00072">
    <property type="entry name" value="Response_reg"/>
    <property type="match status" value="1"/>
</dbReference>
<dbReference type="SUPFAM" id="SSF55781">
    <property type="entry name" value="GAF domain-like"/>
    <property type="match status" value="1"/>
</dbReference>
<dbReference type="CDD" id="cd17546">
    <property type="entry name" value="REC_hyHK_CKI1_RcsC-like"/>
    <property type="match status" value="1"/>
</dbReference>
<keyword evidence="5" id="KW-0418">Kinase</keyword>
<evidence type="ECO:0000256" key="6">
    <source>
        <dbReference type="PROSITE-ProRule" id="PRU00169"/>
    </source>
</evidence>
<dbReference type="Gene3D" id="1.10.287.130">
    <property type="match status" value="1"/>
</dbReference>
<feature type="region of interest" description="Disordered" evidence="7">
    <location>
        <begin position="1"/>
        <end position="21"/>
    </location>
</feature>
<dbReference type="Proteomes" id="UP001055219">
    <property type="component" value="Unassembled WGS sequence"/>
</dbReference>
<dbReference type="CDD" id="cd00082">
    <property type="entry name" value="HisKA"/>
    <property type="match status" value="1"/>
</dbReference>
<evidence type="ECO:0000256" key="2">
    <source>
        <dbReference type="ARBA" id="ARBA00012438"/>
    </source>
</evidence>
<keyword evidence="11" id="KW-1185">Reference proteome</keyword>
<dbReference type="SMART" id="SM00388">
    <property type="entry name" value="HisKA"/>
    <property type="match status" value="1"/>
</dbReference>
<dbReference type="Pfam" id="PF00512">
    <property type="entry name" value="HisKA"/>
    <property type="match status" value="1"/>
</dbReference>
<dbReference type="AlphaFoldDB" id="A0A9P9Y0D1"/>
<dbReference type="PANTHER" id="PTHR43047">
    <property type="entry name" value="TWO-COMPONENT HISTIDINE PROTEIN KINASE"/>
    <property type="match status" value="1"/>
</dbReference>
<dbReference type="GeneID" id="75827607"/>
<evidence type="ECO:0000256" key="4">
    <source>
        <dbReference type="ARBA" id="ARBA00022679"/>
    </source>
</evidence>
<dbReference type="GO" id="GO:0009927">
    <property type="term" value="F:histidine phosphotransfer kinase activity"/>
    <property type="evidence" value="ECO:0007669"/>
    <property type="project" value="TreeGrafter"/>
</dbReference>
<feature type="modified residue" description="4-aspartylphosphate" evidence="6">
    <location>
        <position position="1084"/>
    </location>
</feature>
<dbReference type="InterPro" id="IPR036890">
    <property type="entry name" value="HATPase_C_sf"/>
</dbReference>
<evidence type="ECO:0000256" key="7">
    <source>
        <dbReference type="SAM" id="MobiDB-lite"/>
    </source>
</evidence>
<dbReference type="InterPro" id="IPR004358">
    <property type="entry name" value="Sig_transdc_His_kin-like_C"/>
</dbReference>
<keyword evidence="3 6" id="KW-0597">Phosphoprotein</keyword>
<reference evidence="10" key="2">
    <citation type="submission" date="2022-07" db="EMBL/GenBank/DDBJ databases">
        <authorList>
            <person name="Goncalves M.F.M."/>
            <person name="Hilario S."/>
            <person name="Van De Peer Y."/>
            <person name="Esteves A.C."/>
            <person name="Alves A."/>
        </authorList>
    </citation>
    <scope>NUCLEOTIDE SEQUENCE</scope>
    <source>
        <strain evidence="10">MUM 19.33</strain>
    </source>
</reference>
<dbReference type="SMART" id="SM00387">
    <property type="entry name" value="HATPase_c"/>
    <property type="match status" value="1"/>
</dbReference>
<dbReference type="InterPro" id="IPR003661">
    <property type="entry name" value="HisK_dim/P_dom"/>
</dbReference>
<dbReference type="InterPro" id="IPR005467">
    <property type="entry name" value="His_kinase_dom"/>
</dbReference>
<dbReference type="PROSITE" id="PS50109">
    <property type="entry name" value="HIS_KIN"/>
    <property type="match status" value="1"/>
</dbReference>
<sequence length="1178" mass="128931">MISEGPALGTAHPVKEVSEATRERETLRYDPFLYHDFRANDTGIPIPSAEIHSSRDSILTGLTQLGAYQTGTERSFVSLFDVSHQYVVAEATPTMGLAPNLPSVVCPSPLALCGVAIPRAHGTCEHVLYLQDRDAAETNQLPLSYVPNLSDDARFNTRPYCQFGEAGQFYAAVPIRTKRGINIGSYCVMSTKKPDTWSDKSVQHMRDISRAVMNHLEGNRAKHVFVRSERMNLGLSSFIEGKATLSGWRYGPTVDPFAVDELAEGHLDHTQQSLDPDRAAGFGENDADWAKVISSQPKLPGIPPKPRAPAPSTRSNEAEVLSKASNIIRESFEVAGCLFYDVAMTSGQFTKAGNGNISSTSSSDEQPAITPAMSSDVPCEVLGFSTSKASSINGAKLPADFGILTQRLMAKFLRRYPSGKIFNYDASGGLETSDSSSDDEGADAAHQNPPSRTRKLSTHVKDEQSVSQIFPGARSVAFIPVWDYKRERWFTGGFVYTNNPARLLNNKSELSFLKAFTKLAAIEVHTLQTVQSDKAKLDALGSLSHELRSPLHGVILGTELLSDTSQTVFQGNATHMIEICCRTLLDTVEHLLDYSKVNSFSVMRKQRPSKSRNRSGEKLLHTDVRLDGLVEEVVESMFAGFNFQFMSARDLSKKDLAAHNRTMSLQKLTPEQRLSIGDLAVFLWIDPAFEWLFHVQAGAIRRIVMNLFGNALKYTPSGTIKITVTQDAGKDHSKRQRVVKLIVQDTGKGIGEDYLRHKLFQPFAQEDELAPGTGVGLSLVNRIVSQLKGQIAVESRVGQGTTVTVTLPLEQSSKALDLSEDDQTFEEQVREMAGLRVKLAGFDMVPEGRPIVERMCKEALQLELVDDEQPGVEPQLVLWSDDALPGDFKQSGEVSKLPNVVVCHNALVAYQRYTECEAAGQSGIFEFVSQPIGPRKLTRSIQCAWKRFNGQLQGSVTPRPPGPTRIRSSYGKQVTSVQGITTDLTQDSTAPSTQPAASPKTPPKTPEDTEIHDFELGPRATSLDIPEKASTKKMLLVDDNPINLKVLFAYMKKLGCDFESATNGQEAVDAYKANPQQFRGVLMDISMPVMDGLEATRLIRAHEGKLQLSAVPVLALTGLASENACREAMKSGVDMFLTKPMRFSALSDVLESMNILESVAGTHEVSEAPNGATTEVAA</sequence>
<gene>
    <name evidence="10" type="ORF">J7T54_001088</name>
</gene>
<dbReference type="SUPFAM" id="SSF47384">
    <property type="entry name" value="Homodimeric domain of signal transducing histidine kinase"/>
    <property type="match status" value="1"/>
</dbReference>
<dbReference type="InterPro" id="IPR003594">
    <property type="entry name" value="HATPase_dom"/>
</dbReference>
<proteinExistence type="predicted"/>
<dbReference type="GO" id="GO:0000155">
    <property type="term" value="F:phosphorelay sensor kinase activity"/>
    <property type="evidence" value="ECO:0007669"/>
    <property type="project" value="InterPro"/>
</dbReference>
<comment type="caution">
    <text evidence="10">The sequence shown here is derived from an EMBL/GenBank/DDBJ whole genome shotgun (WGS) entry which is preliminary data.</text>
</comment>
<evidence type="ECO:0000259" key="8">
    <source>
        <dbReference type="PROSITE" id="PS50109"/>
    </source>
</evidence>
<feature type="compositionally biased region" description="Low complexity" evidence="7">
    <location>
        <begin position="988"/>
        <end position="999"/>
    </location>
</feature>
<name>A0A9P9Y0D1_9HYPO</name>
<feature type="region of interest" description="Disordered" evidence="7">
    <location>
        <begin position="432"/>
        <end position="460"/>
    </location>
</feature>
<accession>A0A9P9Y0D1</accession>
<dbReference type="SMART" id="SM00448">
    <property type="entry name" value="REC"/>
    <property type="match status" value="1"/>
</dbReference>
<dbReference type="PROSITE" id="PS50110">
    <property type="entry name" value="RESPONSE_REGULATORY"/>
    <property type="match status" value="1"/>
</dbReference>
<organism evidence="10 11">
    <name type="scientific">Emericellopsis cladophorae</name>
    <dbReference type="NCBI Taxonomy" id="2686198"/>
    <lineage>
        <taxon>Eukaryota</taxon>
        <taxon>Fungi</taxon>
        <taxon>Dikarya</taxon>
        <taxon>Ascomycota</taxon>
        <taxon>Pezizomycotina</taxon>
        <taxon>Sordariomycetes</taxon>
        <taxon>Hypocreomycetidae</taxon>
        <taxon>Hypocreales</taxon>
        <taxon>Bionectriaceae</taxon>
        <taxon>Emericellopsis</taxon>
    </lineage>
</organism>
<dbReference type="SUPFAM" id="SSF55874">
    <property type="entry name" value="ATPase domain of HSP90 chaperone/DNA topoisomerase II/histidine kinase"/>
    <property type="match status" value="1"/>
</dbReference>